<keyword evidence="2" id="KW-1185">Reference proteome</keyword>
<evidence type="ECO:0000313" key="2">
    <source>
        <dbReference type="Proteomes" id="UP001054945"/>
    </source>
</evidence>
<proteinExistence type="predicted"/>
<name>A0AAV4MFE1_CAEEX</name>
<sequence length="83" mass="8871">MCVSGPIYSNGVAAANGARPSAHRYAGPVAKIEVGIRGRVDEFARSSGTASSQDVVQWLLPRGARNKAIAQKKERDGMVMDER</sequence>
<accession>A0AAV4MFE1</accession>
<dbReference type="AlphaFoldDB" id="A0AAV4MFE1"/>
<evidence type="ECO:0000313" key="1">
    <source>
        <dbReference type="EMBL" id="GIX71063.1"/>
    </source>
</evidence>
<comment type="caution">
    <text evidence="1">The sequence shown here is derived from an EMBL/GenBank/DDBJ whole genome shotgun (WGS) entry which is preliminary data.</text>
</comment>
<dbReference type="Proteomes" id="UP001054945">
    <property type="component" value="Unassembled WGS sequence"/>
</dbReference>
<reference evidence="1 2" key="1">
    <citation type="submission" date="2021-06" db="EMBL/GenBank/DDBJ databases">
        <title>Caerostris extrusa draft genome.</title>
        <authorList>
            <person name="Kono N."/>
            <person name="Arakawa K."/>
        </authorList>
    </citation>
    <scope>NUCLEOTIDE SEQUENCE [LARGE SCALE GENOMIC DNA]</scope>
</reference>
<dbReference type="EMBL" id="BPLR01002185">
    <property type="protein sequence ID" value="GIX71063.1"/>
    <property type="molecule type" value="Genomic_DNA"/>
</dbReference>
<organism evidence="1 2">
    <name type="scientific">Caerostris extrusa</name>
    <name type="common">Bark spider</name>
    <name type="synonym">Caerostris bankana</name>
    <dbReference type="NCBI Taxonomy" id="172846"/>
    <lineage>
        <taxon>Eukaryota</taxon>
        <taxon>Metazoa</taxon>
        <taxon>Ecdysozoa</taxon>
        <taxon>Arthropoda</taxon>
        <taxon>Chelicerata</taxon>
        <taxon>Arachnida</taxon>
        <taxon>Araneae</taxon>
        <taxon>Araneomorphae</taxon>
        <taxon>Entelegynae</taxon>
        <taxon>Araneoidea</taxon>
        <taxon>Araneidae</taxon>
        <taxon>Caerostris</taxon>
    </lineage>
</organism>
<gene>
    <name evidence="1" type="ORF">CEXT_623911</name>
</gene>
<protein>
    <submittedName>
        <fullName evidence="1">Uncharacterized protein</fullName>
    </submittedName>
</protein>